<keyword evidence="2" id="KW-0479">Metal-binding</keyword>
<sequence length="331" mass="37938">MMESQSVCEYPLPVVDFSTENMKPGTDTWLAACQMVRRGFEDHGCFLANFDKVTPKLLNSLFSAMEQLFGLPVETKRRKTSEKPNHGYTGQVPTSPLFESFAIENPSNIQDCQKFSRVMWPTGNDQLCESVNEYAKLLQELDQTVKRMVFDSYGLDKVKCETFLESTDYSFRSYKYKIPAMDESNVGVNSHTDSTFITILHQRVDGLEVKLKDGEWFGIDASPLFCVMAGDAFMVWSSERIRGCEHRVILKSKVTRYSLGLLSYSTKMVQTLEDLVDEEHPIRYKPFDHYSYVGFRFTEEALKYTSRIKAYCGVVFEVIIIVPSGCVDLLW</sequence>
<evidence type="ECO:0000256" key="5">
    <source>
        <dbReference type="ARBA" id="ARBA00023004"/>
    </source>
</evidence>
<comment type="caution">
    <text evidence="9">The sequence shown here is derived from an EMBL/GenBank/DDBJ whole genome shotgun (WGS) entry which is preliminary data.</text>
</comment>
<evidence type="ECO:0000256" key="6">
    <source>
        <dbReference type="ARBA" id="ARBA00057022"/>
    </source>
</evidence>
<evidence type="ECO:0000313" key="10">
    <source>
        <dbReference type="Proteomes" id="UP001374584"/>
    </source>
</evidence>
<evidence type="ECO:0000256" key="1">
    <source>
        <dbReference type="ARBA" id="ARBA00008056"/>
    </source>
</evidence>
<dbReference type="AlphaFoldDB" id="A0AAN9MJT0"/>
<dbReference type="InterPro" id="IPR050231">
    <property type="entry name" value="Iron_ascorbate_oxido_reductase"/>
</dbReference>
<keyword evidence="4" id="KW-0560">Oxidoreductase</keyword>
<dbReference type="InterPro" id="IPR027443">
    <property type="entry name" value="IPNS-like_sf"/>
</dbReference>
<evidence type="ECO:0000256" key="4">
    <source>
        <dbReference type="ARBA" id="ARBA00023002"/>
    </source>
</evidence>
<comment type="function">
    <text evidence="6">Probable 2-oxoglutarate-dependent dioxygenase that may be involved in glucosinolates biosynthesis. May play a role in the production of aliphatic glucosinolates.</text>
</comment>
<proteinExistence type="inferred from homology"/>
<feature type="domain" description="Isopenicillin N synthase-like Fe(2+) 2OG dioxygenase" evidence="7">
    <location>
        <begin position="179"/>
        <end position="259"/>
    </location>
</feature>
<evidence type="ECO:0000256" key="3">
    <source>
        <dbReference type="ARBA" id="ARBA00022964"/>
    </source>
</evidence>
<dbReference type="SUPFAM" id="SSF51197">
    <property type="entry name" value="Clavaminate synthase-like"/>
    <property type="match status" value="1"/>
</dbReference>
<dbReference type="FunFam" id="2.60.120.330:FF:000022">
    <property type="entry name" value="Probable 2-oxoglutarate-dependent dioxygenase AOP1.2"/>
    <property type="match status" value="1"/>
</dbReference>
<keyword evidence="5" id="KW-0408">Iron</keyword>
<keyword evidence="10" id="KW-1185">Reference proteome</keyword>
<evidence type="ECO:0000256" key="2">
    <source>
        <dbReference type="ARBA" id="ARBA00022723"/>
    </source>
</evidence>
<dbReference type="EMBL" id="JAYMYR010000006">
    <property type="protein sequence ID" value="KAK7355226.1"/>
    <property type="molecule type" value="Genomic_DNA"/>
</dbReference>
<reference evidence="9 10" key="1">
    <citation type="submission" date="2024-01" db="EMBL/GenBank/DDBJ databases">
        <title>The genomes of 5 underutilized Papilionoideae crops provide insights into root nodulation and disease resistanc.</title>
        <authorList>
            <person name="Jiang F."/>
        </authorList>
    </citation>
    <scope>NUCLEOTIDE SEQUENCE [LARGE SCALE GENOMIC DNA]</scope>
    <source>
        <strain evidence="9">JINMINGXINNONG_FW02</strain>
        <tissue evidence="9">Leaves</tissue>
    </source>
</reference>
<dbReference type="PANTHER" id="PTHR47990">
    <property type="entry name" value="2-OXOGLUTARATE (2OG) AND FE(II)-DEPENDENT OXYGENASE SUPERFAMILY PROTEIN-RELATED"/>
    <property type="match status" value="1"/>
</dbReference>
<dbReference type="GO" id="GO:0051213">
    <property type="term" value="F:dioxygenase activity"/>
    <property type="evidence" value="ECO:0007669"/>
    <property type="project" value="UniProtKB-KW"/>
</dbReference>
<evidence type="ECO:0000259" key="7">
    <source>
        <dbReference type="Pfam" id="PF03171"/>
    </source>
</evidence>
<name>A0AAN9MJT0_PHACN</name>
<protein>
    <recommendedName>
        <fullName evidence="11">Fe2OG dioxygenase domain-containing protein</fullName>
    </recommendedName>
</protein>
<dbReference type="Gene3D" id="2.60.120.330">
    <property type="entry name" value="B-lactam Antibiotic, Isopenicillin N Synthase, Chain"/>
    <property type="match status" value="1"/>
</dbReference>
<comment type="similarity">
    <text evidence="1">Belongs to the iron/ascorbate-dependent oxidoreductase family.</text>
</comment>
<dbReference type="Pfam" id="PF03171">
    <property type="entry name" value="2OG-FeII_Oxy"/>
    <property type="match status" value="1"/>
</dbReference>
<keyword evidence="3" id="KW-0223">Dioxygenase</keyword>
<feature type="domain" description="Non-haem dioxygenase N-terminal" evidence="8">
    <location>
        <begin position="12"/>
        <end position="90"/>
    </location>
</feature>
<evidence type="ECO:0000313" key="9">
    <source>
        <dbReference type="EMBL" id="KAK7355226.1"/>
    </source>
</evidence>
<organism evidence="9 10">
    <name type="scientific">Phaseolus coccineus</name>
    <name type="common">Scarlet runner bean</name>
    <name type="synonym">Phaseolus multiflorus</name>
    <dbReference type="NCBI Taxonomy" id="3886"/>
    <lineage>
        <taxon>Eukaryota</taxon>
        <taxon>Viridiplantae</taxon>
        <taxon>Streptophyta</taxon>
        <taxon>Embryophyta</taxon>
        <taxon>Tracheophyta</taxon>
        <taxon>Spermatophyta</taxon>
        <taxon>Magnoliopsida</taxon>
        <taxon>eudicotyledons</taxon>
        <taxon>Gunneridae</taxon>
        <taxon>Pentapetalae</taxon>
        <taxon>rosids</taxon>
        <taxon>fabids</taxon>
        <taxon>Fabales</taxon>
        <taxon>Fabaceae</taxon>
        <taxon>Papilionoideae</taxon>
        <taxon>50 kb inversion clade</taxon>
        <taxon>NPAAA clade</taxon>
        <taxon>indigoferoid/millettioid clade</taxon>
        <taxon>Phaseoleae</taxon>
        <taxon>Phaseolus</taxon>
    </lineage>
</organism>
<evidence type="ECO:0008006" key="11">
    <source>
        <dbReference type="Google" id="ProtNLM"/>
    </source>
</evidence>
<dbReference type="Proteomes" id="UP001374584">
    <property type="component" value="Unassembled WGS sequence"/>
</dbReference>
<evidence type="ECO:0000259" key="8">
    <source>
        <dbReference type="Pfam" id="PF14226"/>
    </source>
</evidence>
<gene>
    <name evidence="9" type="ORF">VNO80_14476</name>
</gene>
<accession>A0AAN9MJT0</accession>
<dbReference type="Pfam" id="PF14226">
    <property type="entry name" value="DIOX_N"/>
    <property type="match status" value="1"/>
</dbReference>
<dbReference type="GO" id="GO:0046872">
    <property type="term" value="F:metal ion binding"/>
    <property type="evidence" value="ECO:0007669"/>
    <property type="project" value="UniProtKB-KW"/>
</dbReference>
<dbReference type="InterPro" id="IPR044861">
    <property type="entry name" value="IPNS-like_FE2OG_OXY"/>
</dbReference>
<dbReference type="InterPro" id="IPR026992">
    <property type="entry name" value="DIOX_N"/>
</dbReference>